<dbReference type="EMBL" id="BAAARI010000037">
    <property type="protein sequence ID" value="GAA2589084.1"/>
    <property type="molecule type" value="Genomic_DNA"/>
</dbReference>
<keyword evidence="2" id="KW-1185">Reference proteome</keyword>
<gene>
    <name evidence="1" type="ORF">GCM10009862_29300</name>
</gene>
<comment type="caution">
    <text evidence="1">The sequence shown here is derived from an EMBL/GenBank/DDBJ whole genome shotgun (WGS) entry which is preliminary data.</text>
</comment>
<dbReference type="InterPro" id="IPR002591">
    <property type="entry name" value="Phosphodiest/P_Trfase"/>
</dbReference>
<dbReference type="InterPro" id="IPR017850">
    <property type="entry name" value="Alkaline_phosphatase_core_sf"/>
</dbReference>
<accession>A0ABP6BV13</accession>
<dbReference type="PANTHER" id="PTHR10151">
    <property type="entry name" value="ECTONUCLEOTIDE PYROPHOSPHATASE/PHOSPHODIESTERASE"/>
    <property type="match status" value="1"/>
</dbReference>
<dbReference type="Proteomes" id="UP001500274">
    <property type="component" value="Unassembled WGS sequence"/>
</dbReference>
<dbReference type="SUPFAM" id="SSF53649">
    <property type="entry name" value="Alkaline phosphatase-like"/>
    <property type="match status" value="1"/>
</dbReference>
<name>A0ABP6BV13_9MICO</name>
<dbReference type="PANTHER" id="PTHR10151:SF120">
    <property type="entry name" value="BIS(5'-ADENOSYL)-TRIPHOSPHATASE"/>
    <property type="match status" value="1"/>
</dbReference>
<proteinExistence type="predicted"/>
<protein>
    <submittedName>
        <fullName evidence="1">Alkaline phosphatase family protein</fullName>
    </submittedName>
</protein>
<evidence type="ECO:0000313" key="2">
    <source>
        <dbReference type="Proteomes" id="UP001500274"/>
    </source>
</evidence>
<reference evidence="2" key="1">
    <citation type="journal article" date="2019" name="Int. J. Syst. Evol. Microbiol.">
        <title>The Global Catalogue of Microorganisms (GCM) 10K type strain sequencing project: providing services to taxonomists for standard genome sequencing and annotation.</title>
        <authorList>
            <consortium name="The Broad Institute Genomics Platform"/>
            <consortium name="The Broad Institute Genome Sequencing Center for Infectious Disease"/>
            <person name="Wu L."/>
            <person name="Ma J."/>
        </authorList>
    </citation>
    <scope>NUCLEOTIDE SEQUENCE [LARGE SCALE GENOMIC DNA]</scope>
    <source>
        <strain evidence="2">JCM 16365</strain>
    </source>
</reference>
<evidence type="ECO:0000313" key="1">
    <source>
        <dbReference type="EMBL" id="GAA2589084.1"/>
    </source>
</evidence>
<dbReference type="Pfam" id="PF01663">
    <property type="entry name" value="Phosphodiest"/>
    <property type="match status" value="1"/>
</dbReference>
<sequence length="373" mass="39187">MTLSLPADPSGAPRLTGVLPDAVAALDAGSTRWPAVQSLIVFVVDGLGAANLGENVAYARFLAEHRGKKRVATSVFPSTTAAALTSLLTASEVGQHGLVGYRARDPLTGLVHNQLTDWGPRALDPLTWPQIAPLSATDTAHRWVVASKPEYAGTGFTEATLRGAENFGEKRLDDRVERAITEARSAPGTIVYLYAPELDSAGHRHGVASDRWTAALEAVDAAARRLHSAAGAGVGVIVTADHGMVDVPRHRQIVMTEGDPRLEAAAAIAGEPRMLHLYAHPGGEASLIRAWREEPTAWVFTREEAIAAGLFGGSVSAAVAARIGDVMVAARGRVAYYDGRLADTSAQHMVGQHGSLTTEERVVPLIGLGGFAG</sequence>
<dbReference type="Gene3D" id="3.40.720.10">
    <property type="entry name" value="Alkaline Phosphatase, subunit A"/>
    <property type="match status" value="1"/>
</dbReference>
<dbReference type="RefSeq" id="WP_344230742.1">
    <property type="nucleotide sequence ID" value="NZ_BAAARI010000037.1"/>
</dbReference>
<organism evidence="1 2">
    <name type="scientific">Microbacterium binotii</name>
    <dbReference type="NCBI Taxonomy" id="462710"/>
    <lineage>
        <taxon>Bacteria</taxon>
        <taxon>Bacillati</taxon>
        <taxon>Actinomycetota</taxon>
        <taxon>Actinomycetes</taxon>
        <taxon>Micrococcales</taxon>
        <taxon>Microbacteriaceae</taxon>
        <taxon>Microbacterium</taxon>
    </lineage>
</organism>